<reference evidence="2" key="1">
    <citation type="submission" date="2022-01" db="EMBL/GenBank/DDBJ databases">
        <authorList>
            <person name="King R."/>
        </authorList>
    </citation>
    <scope>NUCLEOTIDE SEQUENCE</scope>
</reference>
<gene>
    <name evidence="2" type="ORF">DIABBA_LOCUS10689</name>
</gene>
<keyword evidence="3" id="KW-1185">Reference proteome</keyword>
<dbReference type="Proteomes" id="UP001153709">
    <property type="component" value="Chromosome 7"/>
</dbReference>
<dbReference type="OrthoDB" id="6764388at2759"/>
<dbReference type="PANTHER" id="PTHR46409">
    <property type="entry name" value="HTH PSQ-TYPE DOMAIN-CONTAINING PROTEIN"/>
    <property type="match status" value="1"/>
</dbReference>
<evidence type="ECO:0000313" key="3">
    <source>
        <dbReference type="Proteomes" id="UP001153709"/>
    </source>
</evidence>
<dbReference type="AlphaFoldDB" id="A0A9N9XFT0"/>
<proteinExistence type="predicted"/>
<dbReference type="PANTHER" id="PTHR46409:SF1">
    <property type="entry name" value="HTH PSQ-TYPE DOMAIN-CONTAINING PROTEIN"/>
    <property type="match status" value="1"/>
</dbReference>
<organism evidence="2 3">
    <name type="scientific">Diabrotica balteata</name>
    <name type="common">Banded cucumber beetle</name>
    <dbReference type="NCBI Taxonomy" id="107213"/>
    <lineage>
        <taxon>Eukaryota</taxon>
        <taxon>Metazoa</taxon>
        <taxon>Ecdysozoa</taxon>
        <taxon>Arthropoda</taxon>
        <taxon>Hexapoda</taxon>
        <taxon>Insecta</taxon>
        <taxon>Pterygota</taxon>
        <taxon>Neoptera</taxon>
        <taxon>Endopterygota</taxon>
        <taxon>Coleoptera</taxon>
        <taxon>Polyphaga</taxon>
        <taxon>Cucujiformia</taxon>
        <taxon>Chrysomeloidea</taxon>
        <taxon>Chrysomelidae</taxon>
        <taxon>Galerucinae</taxon>
        <taxon>Diabroticina</taxon>
        <taxon>Diabroticites</taxon>
        <taxon>Diabrotica</taxon>
    </lineage>
</organism>
<dbReference type="EMBL" id="OU898282">
    <property type="protein sequence ID" value="CAG9837729.1"/>
    <property type="molecule type" value="Genomic_DNA"/>
</dbReference>
<name>A0A9N9XFT0_DIABA</name>
<accession>A0A9N9XFT0</accession>
<feature type="compositionally biased region" description="Basic and acidic residues" evidence="1">
    <location>
        <begin position="127"/>
        <end position="136"/>
    </location>
</feature>
<evidence type="ECO:0000313" key="2">
    <source>
        <dbReference type="EMBL" id="CAG9837729.1"/>
    </source>
</evidence>
<sequence>MSKKTNTITTRKCTEAHIVGQPLDISDINVLPTKSDVLSKLEKCLCPAPRKVPKLEHAFLTDQRNLRMMIIRGIDQAETKNVKKRNKRKEKSLQSKLSSNVELTTPPDLINVDILSSNSDDESMEEESSRPDEKVQGSKITTPRNKIESPSMKAVVKGKCPSELASRNPGNLSHARWLTLANRILRLYISTIEPTPHLRKLAEFVMKVYATSKFTIKCRSKIIHASQHFFFIEQCTKFLDSELKAVAQRNAFMANPEHILLGMLFASRKHVRALAGKGIIKALQTETRKHRAFRPPQVNFEAEDYIDLIDWQSTTVTEPLLIADCSKEEIKMIVNSGSSERKEFKIPLHTQAVERVVKKVTAASKHVCGVQGREGFKRSRLLNRNYLSKFETKRQYTSATAILQK</sequence>
<feature type="region of interest" description="Disordered" evidence="1">
    <location>
        <begin position="112"/>
        <end position="153"/>
    </location>
</feature>
<protein>
    <submittedName>
        <fullName evidence="2">Uncharacterized protein</fullName>
    </submittedName>
</protein>
<evidence type="ECO:0000256" key="1">
    <source>
        <dbReference type="SAM" id="MobiDB-lite"/>
    </source>
</evidence>